<feature type="region of interest" description="Disordered" evidence="1">
    <location>
        <begin position="46"/>
        <end position="65"/>
    </location>
</feature>
<dbReference type="EMBL" id="BAAAQD010000038">
    <property type="protein sequence ID" value="GAA1566980.1"/>
    <property type="molecule type" value="Genomic_DNA"/>
</dbReference>
<evidence type="ECO:0000313" key="3">
    <source>
        <dbReference type="Proteomes" id="UP001501470"/>
    </source>
</evidence>
<accession>A0ABP4NSM4</accession>
<evidence type="ECO:0000313" key="2">
    <source>
        <dbReference type="EMBL" id="GAA1566980.1"/>
    </source>
</evidence>
<keyword evidence="3" id="KW-1185">Reference proteome</keyword>
<feature type="compositionally biased region" description="Basic and acidic residues" evidence="1">
    <location>
        <begin position="54"/>
        <end position="65"/>
    </location>
</feature>
<protein>
    <submittedName>
        <fullName evidence="2">Uncharacterized protein</fullName>
    </submittedName>
</protein>
<comment type="caution">
    <text evidence="2">The sequence shown here is derived from an EMBL/GenBank/DDBJ whole genome shotgun (WGS) entry which is preliminary data.</text>
</comment>
<proteinExistence type="predicted"/>
<evidence type="ECO:0000256" key="1">
    <source>
        <dbReference type="SAM" id="MobiDB-lite"/>
    </source>
</evidence>
<dbReference type="Proteomes" id="UP001501470">
    <property type="component" value="Unassembled WGS sequence"/>
</dbReference>
<name>A0ABP4NSM4_9ACTN</name>
<gene>
    <name evidence="2" type="ORF">GCM10009827_105870</name>
</gene>
<organism evidence="2 3">
    <name type="scientific">Dactylosporangium maewongense</name>
    <dbReference type="NCBI Taxonomy" id="634393"/>
    <lineage>
        <taxon>Bacteria</taxon>
        <taxon>Bacillati</taxon>
        <taxon>Actinomycetota</taxon>
        <taxon>Actinomycetes</taxon>
        <taxon>Micromonosporales</taxon>
        <taxon>Micromonosporaceae</taxon>
        <taxon>Dactylosporangium</taxon>
    </lineage>
</organism>
<sequence length="65" mass="6918">MDDVAIRDLLAGDAPVTWVFAGDSIVQAARWTDGARCYRNAGQCSGLQAGGEGPRWEGRQARAVP</sequence>
<reference evidence="3" key="1">
    <citation type="journal article" date="2019" name="Int. J. Syst. Evol. Microbiol.">
        <title>The Global Catalogue of Microorganisms (GCM) 10K type strain sequencing project: providing services to taxonomists for standard genome sequencing and annotation.</title>
        <authorList>
            <consortium name="The Broad Institute Genomics Platform"/>
            <consortium name="The Broad Institute Genome Sequencing Center for Infectious Disease"/>
            <person name="Wu L."/>
            <person name="Ma J."/>
        </authorList>
    </citation>
    <scope>NUCLEOTIDE SEQUENCE [LARGE SCALE GENOMIC DNA]</scope>
    <source>
        <strain evidence="3">JCM 15933</strain>
    </source>
</reference>